<dbReference type="Proteomes" id="UP000254236">
    <property type="component" value="Chromosome"/>
</dbReference>
<dbReference type="Gene3D" id="1.10.357.10">
    <property type="entry name" value="Tetracycline Repressor, domain 2"/>
    <property type="match status" value="1"/>
</dbReference>
<dbReference type="GO" id="GO:0000976">
    <property type="term" value="F:transcription cis-regulatory region binding"/>
    <property type="evidence" value="ECO:0007669"/>
    <property type="project" value="TreeGrafter"/>
</dbReference>
<dbReference type="PRINTS" id="PR00455">
    <property type="entry name" value="HTHTETR"/>
</dbReference>
<dbReference type="Pfam" id="PF00440">
    <property type="entry name" value="TetR_N"/>
    <property type="match status" value="1"/>
</dbReference>
<feature type="compositionally biased region" description="Low complexity" evidence="3">
    <location>
        <begin position="181"/>
        <end position="220"/>
    </location>
</feature>
<dbReference type="InterPro" id="IPR036271">
    <property type="entry name" value="Tet_transcr_reg_TetR-rel_C_sf"/>
</dbReference>
<dbReference type="EMBL" id="CP031356">
    <property type="protein sequence ID" value="AXK45770.1"/>
    <property type="molecule type" value="Genomic_DNA"/>
</dbReference>
<proteinExistence type="predicted"/>
<reference evidence="5 7" key="1">
    <citation type="submission" date="2018-07" db="EMBL/GenBank/DDBJ databases">
        <title>Brachybacterium saurashtrense DSM 23186 genome sequence.</title>
        <authorList>
            <person name="Guo L."/>
        </authorList>
    </citation>
    <scope>NUCLEOTIDE SEQUENCE [LARGE SCALE GENOMIC DNA]</scope>
    <source>
        <strain evidence="5 7">DSM 23186</strain>
    </source>
</reference>
<dbReference type="OrthoDB" id="4542604at2"/>
<reference evidence="6 8" key="2">
    <citation type="submission" date="2018-08" db="EMBL/GenBank/DDBJ databases">
        <title>Brachybacterium saurashtrense DSM 23186.</title>
        <authorList>
            <person name="Li Y."/>
        </authorList>
    </citation>
    <scope>NUCLEOTIDE SEQUENCE [LARGE SCALE GENOMIC DNA]</scope>
    <source>
        <strain evidence="6 8">DSM 23186</strain>
    </source>
</reference>
<keyword evidence="7" id="KW-1185">Reference proteome</keyword>
<dbReference type="Proteomes" id="UP000282185">
    <property type="component" value="Unassembled WGS sequence"/>
</dbReference>
<evidence type="ECO:0000313" key="8">
    <source>
        <dbReference type="Proteomes" id="UP000282185"/>
    </source>
</evidence>
<feature type="DNA-binding region" description="H-T-H motif" evidence="2">
    <location>
        <begin position="43"/>
        <end position="62"/>
    </location>
</feature>
<feature type="domain" description="HTH tetR-type" evidence="4">
    <location>
        <begin position="21"/>
        <end position="80"/>
    </location>
</feature>
<accession>A0A345YPB8</accession>
<dbReference type="AlphaFoldDB" id="A0A345YPB8"/>
<feature type="region of interest" description="Disordered" evidence="3">
    <location>
        <begin position="181"/>
        <end position="230"/>
    </location>
</feature>
<name>A0A345YPB8_9MICO</name>
<dbReference type="KEGG" id="bsau:DWV08_09230"/>
<dbReference type="InterPro" id="IPR009057">
    <property type="entry name" value="Homeodomain-like_sf"/>
</dbReference>
<dbReference type="PROSITE" id="PS50977">
    <property type="entry name" value="HTH_TETR_2"/>
    <property type="match status" value="1"/>
</dbReference>
<evidence type="ECO:0000256" key="3">
    <source>
        <dbReference type="SAM" id="MobiDB-lite"/>
    </source>
</evidence>
<evidence type="ECO:0000256" key="1">
    <source>
        <dbReference type="ARBA" id="ARBA00023125"/>
    </source>
</evidence>
<dbReference type="RefSeq" id="WP_115413518.1">
    <property type="nucleotide sequence ID" value="NZ_CP031356.1"/>
</dbReference>
<protein>
    <submittedName>
        <fullName evidence="6">TetR/AcrR family transcriptional regulator</fullName>
    </submittedName>
</protein>
<dbReference type="SUPFAM" id="SSF48498">
    <property type="entry name" value="Tetracyclin repressor-like, C-terminal domain"/>
    <property type="match status" value="1"/>
</dbReference>
<evidence type="ECO:0000313" key="5">
    <source>
        <dbReference type="EMBL" id="AXK45770.1"/>
    </source>
</evidence>
<dbReference type="PANTHER" id="PTHR30055">
    <property type="entry name" value="HTH-TYPE TRANSCRIPTIONAL REGULATOR RUTR"/>
    <property type="match status" value="1"/>
</dbReference>
<evidence type="ECO:0000313" key="7">
    <source>
        <dbReference type="Proteomes" id="UP000254236"/>
    </source>
</evidence>
<dbReference type="PANTHER" id="PTHR30055:SF226">
    <property type="entry name" value="HTH-TYPE TRANSCRIPTIONAL REGULATOR PKSA"/>
    <property type="match status" value="1"/>
</dbReference>
<dbReference type="InterPro" id="IPR001647">
    <property type="entry name" value="HTH_TetR"/>
</dbReference>
<dbReference type="EMBL" id="QSWH01000001">
    <property type="protein sequence ID" value="RRR24788.1"/>
    <property type="molecule type" value="Genomic_DNA"/>
</dbReference>
<dbReference type="GO" id="GO:0003700">
    <property type="term" value="F:DNA-binding transcription factor activity"/>
    <property type="evidence" value="ECO:0007669"/>
    <property type="project" value="TreeGrafter"/>
</dbReference>
<organism evidence="6 8">
    <name type="scientific">Brachybacterium saurashtrense</name>
    <dbReference type="NCBI Taxonomy" id="556288"/>
    <lineage>
        <taxon>Bacteria</taxon>
        <taxon>Bacillati</taxon>
        <taxon>Actinomycetota</taxon>
        <taxon>Actinomycetes</taxon>
        <taxon>Micrococcales</taxon>
        <taxon>Dermabacteraceae</taxon>
        <taxon>Brachybacterium</taxon>
    </lineage>
</organism>
<gene>
    <name evidence="5" type="ORF">DWV08_09230</name>
    <name evidence="6" type="ORF">DXU92_00975</name>
</gene>
<dbReference type="SUPFAM" id="SSF46689">
    <property type="entry name" value="Homeodomain-like"/>
    <property type="match status" value="1"/>
</dbReference>
<sequence length="250" mass="26811">MNATTQAPVDGRSARWARHRAERRAELLDVARHLIHEQGPDVTMEDIAAASGTSKSIVYRYFEDKAHLQRALGRSILSTMHGKLLEEMCTLEARLGREAGADERIHAMIRAYVETAQRSPGVYRFVTRPSDGLNHFLAAVSRLVATFLPEEVPAPQVWAHGAVGFVERAVDTWMTAQDAAARAAADGSGPAAPSPDLSAPDATAPDATTPDPTDSDVPLPGTGTEAAPAPLTADQLVTHLVTWLMKGLHA</sequence>
<evidence type="ECO:0000259" key="4">
    <source>
        <dbReference type="PROSITE" id="PS50977"/>
    </source>
</evidence>
<evidence type="ECO:0000313" key="6">
    <source>
        <dbReference type="EMBL" id="RRR24788.1"/>
    </source>
</evidence>
<dbReference type="InterPro" id="IPR050109">
    <property type="entry name" value="HTH-type_TetR-like_transc_reg"/>
</dbReference>
<evidence type="ECO:0000256" key="2">
    <source>
        <dbReference type="PROSITE-ProRule" id="PRU00335"/>
    </source>
</evidence>
<keyword evidence="1 2" id="KW-0238">DNA-binding</keyword>